<keyword evidence="2" id="KW-1185">Reference proteome</keyword>
<evidence type="ECO:0000313" key="2">
    <source>
        <dbReference type="Proteomes" id="UP001652626"/>
    </source>
</evidence>
<evidence type="ECO:0000313" key="3">
    <source>
        <dbReference type="RefSeq" id="XP_026486012.2"/>
    </source>
</evidence>
<gene>
    <name evidence="3" type="primary">LOC113393381</name>
</gene>
<feature type="chain" id="PRO_5046295219" evidence="1">
    <location>
        <begin position="21"/>
        <end position="238"/>
    </location>
</feature>
<reference evidence="3" key="1">
    <citation type="submission" date="2025-08" db="UniProtKB">
        <authorList>
            <consortium name="RefSeq"/>
        </authorList>
    </citation>
    <scope>IDENTIFICATION</scope>
    <source>
        <tissue evidence="3">Whole body</tissue>
    </source>
</reference>
<proteinExistence type="predicted"/>
<feature type="signal peptide" evidence="1">
    <location>
        <begin position="1"/>
        <end position="20"/>
    </location>
</feature>
<accession>A0A8B8HMX4</accession>
<organism evidence="2 3">
    <name type="scientific">Vanessa tameamea</name>
    <name type="common">Kamehameha butterfly</name>
    <dbReference type="NCBI Taxonomy" id="334116"/>
    <lineage>
        <taxon>Eukaryota</taxon>
        <taxon>Metazoa</taxon>
        <taxon>Ecdysozoa</taxon>
        <taxon>Arthropoda</taxon>
        <taxon>Hexapoda</taxon>
        <taxon>Insecta</taxon>
        <taxon>Pterygota</taxon>
        <taxon>Neoptera</taxon>
        <taxon>Endopterygota</taxon>
        <taxon>Lepidoptera</taxon>
        <taxon>Glossata</taxon>
        <taxon>Ditrysia</taxon>
        <taxon>Papilionoidea</taxon>
        <taxon>Nymphalidae</taxon>
        <taxon>Nymphalinae</taxon>
        <taxon>Vanessa</taxon>
    </lineage>
</organism>
<sequence length="238" mass="26811">MVALSLIMTLLCLRISDIYSAPLQLQLLQPYQRLLMQPQVQNIQQQLMELQAMQQLNQMSGPIALNNPLPPLLFFLPEHQTNMNVEEKQNTNNNIGSELKLRDYNTKSNDEDSDSVVINAEPIPVIEEQKAILMLPNGRLSIGDFISAIPFLPIEINVPDTISWAYNGIANGISGIISIIGQRLPFQKPSTDVSTKGISLKTLLNNLQIRNERENMMRPINMMMPLNGFNRPILPVQL</sequence>
<dbReference type="Proteomes" id="UP001652626">
    <property type="component" value="Chromosome 6"/>
</dbReference>
<protein>
    <submittedName>
        <fullName evidence="3">Uncharacterized protein LOC113393381</fullName>
    </submittedName>
</protein>
<dbReference type="GeneID" id="113393381"/>
<dbReference type="AlphaFoldDB" id="A0A8B8HMX4"/>
<dbReference type="OrthoDB" id="7330171at2759"/>
<name>A0A8B8HMX4_VANTA</name>
<keyword evidence="1" id="KW-0732">Signal</keyword>
<dbReference type="OMA" id="ISWAYNG"/>
<dbReference type="RefSeq" id="XP_026486012.2">
    <property type="nucleotide sequence ID" value="XM_026630227.2"/>
</dbReference>
<evidence type="ECO:0000256" key="1">
    <source>
        <dbReference type="SAM" id="SignalP"/>
    </source>
</evidence>